<gene>
    <name evidence="2" type="ORF">EVA_13851</name>
</gene>
<dbReference type="SUPFAM" id="SSF82153">
    <property type="entry name" value="FAS1 domain"/>
    <property type="match status" value="1"/>
</dbReference>
<organism evidence="2">
    <name type="scientific">gut metagenome</name>
    <dbReference type="NCBI Taxonomy" id="749906"/>
    <lineage>
        <taxon>unclassified sequences</taxon>
        <taxon>metagenomes</taxon>
        <taxon>organismal metagenomes</taxon>
    </lineage>
</organism>
<evidence type="ECO:0000259" key="1">
    <source>
        <dbReference type="PROSITE" id="PS50213"/>
    </source>
</evidence>
<comment type="caution">
    <text evidence="2">The sequence shown here is derived from an EMBL/GenBank/DDBJ whole genome shotgun (WGS) entry which is preliminary data.</text>
</comment>
<dbReference type="Gene3D" id="2.30.180.10">
    <property type="entry name" value="FAS1 domain"/>
    <property type="match status" value="1"/>
</dbReference>
<dbReference type="PROSITE" id="PS50213">
    <property type="entry name" value="FAS1"/>
    <property type="match status" value="1"/>
</dbReference>
<feature type="non-terminal residue" evidence="2">
    <location>
        <position position="220"/>
    </location>
</feature>
<accession>J9FSY1</accession>
<evidence type="ECO:0000313" key="2">
    <source>
        <dbReference type="EMBL" id="EJW98041.1"/>
    </source>
</evidence>
<protein>
    <submittedName>
        <fullName evidence="2">Fasciclin domain protein</fullName>
    </submittedName>
</protein>
<dbReference type="InterPro" id="IPR000782">
    <property type="entry name" value="FAS1_domain"/>
</dbReference>
<dbReference type="InterPro" id="IPR036378">
    <property type="entry name" value="FAS1_dom_sf"/>
</dbReference>
<proteinExistence type="predicted"/>
<feature type="domain" description="FAS1" evidence="1">
    <location>
        <begin position="40"/>
        <end position="200"/>
    </location>
</feature>
<dbReference type="AlphaFoldDB" id="J9FSY1"/>
<name>J9FSY1_9ZZZZ</name>
<sequence length="220" mass="24565">MKRNISTKYVGGILGASLLLGLPSCSDDHFDIKPGAPAAGKTIWQNVEEHANLKSMAGILKRIKVYAKEDHYMRDDSTRALTYADLLNSSQSYTLWAPLDGKFDADVWNRQLDQVNELRAAGKKEEANKLEYRLGMQFAQNHMARFNYEANKGTQEVRLFNGKLAIYNATEGRFNGAPLATNEALIPASNGTIHLLDGVSPFAYNVFDYMQTNADVFKHV</sequence>
<reference evidence="2" key="1">
    <citation type="journal article" date="2012" name="PLoS ONE">
        <title>Gene sets for utilization of primary and secondary nutrition supplies in the distal gut of endangered iberian lynx.</title>
        <authorList>
            <person name="Alcaide M."/>
            <person name="Messina E."/>
            <person name="Richter M."/>
            <person name="Bargiela R."/>
            <person name="Peplies J."/>
            <person name="Huws S.A."/>
            <person name="Newbold C.J."/>
            <person name="Golyshin P.N."/>
            <person name="Simon M.A."/>
            <person name="Lopez G."/>
            <person name="Yakimov M.M."/>
            <person name="Ferrer M."/>
        </authorList>
    </citation>
    <scope>NUCLEOTIDE SEQUENCE</scope>
</reference>
<dbReference type="EMBL" id="AMCI01004461">
    <property type="protein sequence ID" value="EJW98041.1"/>
    <property type="molecule type" value="Genomic_DNA"/>
</dbReference>